<organism evidence="1 2">
    <name type="scientific">Aquilegia coerulea</name>
    <name type="common">Rocky mountain columbine</name>
    <dbReference type="NCBI Taxonomy" id="218851"/>
    <lineage>
        <taxon>Eukaryota</taxon>
        <taxon>Viridiplantae</taxon>
        <taxon>Streptophyta</taxon>
        <taxon>Embryophyta</taxon>
        <taxon>Tracheophyta</taxon>
        <taxon>Spermatophyta</taxon>
        <taxon>Magnoliopsida</taxon>
        <taxon>Ranunculales</taxon>
        <taxon>Ranunculaceae</taxon>
        <taxon>Thalictroideae</taxon>
        <taxon>Aquilegia</taxon>
    </lineage>
</organism>
<dbReference type="InParanoid" id="A0A2G5CAD0"/>
<evidence type="ECO:0000313" key="2">
    <source>
        <dbReference type="Proteomes" id="UP000230069"/>
    </source>
</evidence>
<accession>A0A2G5CAD0</accession>
<keyword evidence="2" id="KW-1185">Reference proteome</keyword>
<proteinExistence type="predicted"/>
<reference evidence="1 2" key="1">
    <citation type="submission" date="2017-09" db="EMBL/GenBank/DDBJ databases">
        <title>WGS assembly of Aquilegia coerulea Goldsmith.</title>
        <authorList>
            <person name="Hodges S."/>
            <person name="Kramer E."/>
            <person name="Nordborg M."/>
            <person name="Tomkins J."/>
            <person name="Borevitz J."/>
            <person name="Derieg N."/>
            <person name="Yan J."/>
            <person name="Mihaltcheva S."/>
            <person name="Hayes R.D."/>
            <person name="Rokhsar D."/>
        </authorList>
    </citation>
    <scope>NUCLEOTIDE SEQUENCE [LARGE SCALE GENOMIC DNA]</scope>
    <source>
        <strain evidence="2">cv. Goldsmith</strain>
    </source>
</reference>
<dbReference type="AlphaFoldDB" id="A0A2G5CAD0"/>
<sequence length="77" mass="9022">MPERYRFIVGCKGLKVESEDGACFPHTPSLARFCTDCRDNGFEELRKMGSDWKVYLFDSAYRKVKVCLELSKCRIYQ</sequence>
<name>A0A2G5CAD0_AQUCA</name>
<dbReference type="Proteomes" id="UP000230069">
    <property type="component" value="Unassembled WGS sequence"/>
</dbReference>
<gene>
    <name evidence="1" type="ORF">AQUCO_07200108v1</name>
</gene>
<evidence type="ECO:0000313" key="1">
    <source>
        <dbReference type="EMBL" id="PIA28229.1"/>
    </source>
</evidence>
<dbReference type="EMBL" id="KZ305089">
    <property type="protein sequence ID" value="PIA28229.1"/>
    <property type="molecule type" value="Genomic_DNA"/>
</dbReference>
<protein>
    <submittedName>
        <fullName evidence="1">Uncharacterized protein</fullName>
    </submittedName>
</protein>